<proteinExistence type="predicted"/>
<name>A0A497X5A7_9RHOB</name>
<sequence>MTTNFKADFIQACSELSKSEMLEIASRSALRVFPAILAGVSTGNHPQILLAALRTLVTVTTTNDGDENDNGQKISNCLRDCAQAASYFGANTAARLSMLSCIDSLELLQLPDANREKQIEGTCFAVDHAARSAARLSNAPTRHQELRSILRGEALSDMERVMASGGSSLKTVHLWCESPFPPELKSCWRKFSGSSYSHDGTWGFWRSWYLGHLDGHPFARNILTRIVQVDDVSWRKGPDEIALQIRELEARIQLTNELHTWDETSAEFNLAKPGHNLPPETLDDLSKFEDLTQDVEQELNEERARIGLLNAILVNLKKVQRELGDLLEESGKQLAVDGLKAGATAGLVVVVSQAGKIIEALESWLQALSGLPI</sequence>
<dbReference type="OrthoDB" id="7877008at2"/>
<feature type="coiled-coil region" evidence="1">
    <location>
        <begin position="285"/>
        <end position="329"/>
    </location>
</feature>
<evidence type="ECO:0000313" key="3">
    <source>
        <dbReference type="Proteomes" id="UP000269157"/>
    </source>
</evidence>
<dbReference type="Proteomes" id="UP000269157">
    <property type="component" value="Unassembled WGS sequence"/>
</dbReference>
<evidence type="ECO:0000256" key="1">
    <source>
        <dbReference type="SAM" id="Coils"/>
    </source>
</evidence>
<accession>A0A497X5A7</accession>
<comment type="caution">
    <text evidence="2">The sequence shown here is derived from an EMBL/GenBank/DDBJ whole genome shotgun (WGS) entry which is preliminary data.</text>
</comment>
<evidence type="ECO:0000313" key="2">
    <source>
        <dbReference type="EMBL" id="RLJ60468.1"/>
    </source>
</evidence>
<reference evidence="2 3" key="1">
    <citation type="submission" date="2018-10" db="EMBL/GenBank/DDBJ databases">
        <title>Genomic Encyclopedia of Archaeal and Bacterial Type Strains, Phase II (KMG-II): from individual species to whole genera.</title>
        <authorList>
            <person name="Goeker M."/>
        </authorList>
    </citation>
    <scope>NUCLEOTIDE SEQUENCE [LARGE SCALE GENOMIC DNA]</scope>
    <source>
        <strain evidence="2 3">DSM 29466</strain>
    </source>
</reference>
<dbReference type="EMBL" id="RCCE01000001">
    <property type="protein sequence ID" value="RLJ60468.1"/>
    <property type="molecule type" value="Genomic_DNA"/>
</dbReference>
<protein>
    <submittedName>
        <fullName evidence="2">Uncharacterized protein</fullName>
    </submittedName>
</protein>
<keyword evidence="1" id="KW-0175">Coiled coil</keyword>
<gene>
    <name evidence="2" type="ORF">BCF46_0669</name>
</gene>
<dbReference type="AlphaFoldDB" id="A0A497X5A7"/>
<keyword evidence="3" id="KW-1185">Reference proteome</keyword>
<dbReference type="RefSeq" id="WP_147435933.1">
    <property type="nucleotide sequence ID" value="NZ_RCCE01000001.1"/>
</dbReference>
<organism evidence="2 3">
    <name type="scientific">Litoreibacter meonggei</name>
    <dbReference type="NCBI Taxonomy" id="1049199"/>
    <lineage>
        <taxon>Bacteria</taxon>
        <taxon>Pseudomonadati</taxon>
        <taxon>Pseudomonadota</taxon>
        <taxon>Alphaproteobacteria</taxon>
        <taxon>Rhodobacterales</taxon>
        <taxon>Roseobacteraceae</taxon>
        <taxon>Litoreibacter</taxon>
    </lineage>
</organism>